<proteinExistence type="predicted"/>
<name>A0AAF0YFC7_9TREE</name>
<dbReference type="Pfam" id="PF13460">
    <property type="entry name" value="NAD_binding_10"/>
    <property type="match status" value="2"/>
</dbReference>
<evidence type="ECO:0000313" key="3">
    <source>
        <dbReference type="Proteomes" id="UP000827549"/>
    </source>
</evidence>
<accession>A0AAF0YFC7</accession>
<dbReference type="InterPro" id="IPR036291">
    <property type="entry name" value="NAD(P)-bd_dom_sf"/>
</dbReference>
<dbReference type="PANTHER" id="PTHR15020:SF50">
    <property type="entry name" value="UPF0659 PROTEIN YMR090W"/>
    <property type="match status" value="1"/>
</dbReference>
<dbReference type="InterPro" id="IPR016040">
    <property type="entry name" value="NAD(P)-bd_dom"/>
</dbReference>
<gene>
    <name evidence="2" type="primary">SPBC216.03</name>
    <name evidence="2" type="ORF">LOC62_04G006265</name>
</gene>
<organism evidence="2 3">
    <name type="scientific">Vanrija pseudolonga</name>
    <dbReference type="NCBI Taxonomy" id="143232"/>
    <lineage>
        <taxon>Eukaryota</taxon>
        <taxon>Fungi</taxon>
        <taxon>Dikarya</taxon>
        <taxon>Basidiomycota</taxon>
        <taxon>Agaricomycotina</taxon>
        <taxon>Tremellomycetes</taxon>
        <taxon>Trichosporonales</taxon>
        <taxon>Trichosporonaceae</taxon>
        <taxon>Vanrija</taxon>
    </lineage>
</organism>
<dbReference type="SUPFAM" id="SSF51735">
    <property type="entry name" value="NAD(P)-binding Rossmann-fold domains"/>
    <property type="match status" value="2"/>
</dbReference>
<dbReference type="Gene3D" id="3.40.50.720">
    <property type="entry name" value="NAD(P)-binding Rossmann-like Domain"/>
    <property type="match status" value="2"/>
</dbReference>
<evidence type="ECO:0000259" key="1">
    <source>
        <dbReference type="Pfam" id="PF13460"/>
    </source>
</evidence>
<reference evidence="2" key="1">
    <citation type="submission" date="2023-10" db="EMBL/GenBank/DDBJ databases">
        <authorList>
            <person name="Noh H."/>
        </authorList>
    </citation>
    <scope>NUCLEOTIDE SEQUENCE</scope>
    <source>
        <strain evidence="2">DUCC4014</strain>
    </source>
</reference>
<dbReference type="AlphaFoldDB" id="A0AAF0YFC7"/>
<dbReference type="Proteomes" id="UP000827549">
    <property type="component" value="Chromosome 4"/>
</dbReference>
<dbReference type="GeneID" id="87809490"/>
<keyword evidence="3" id="KW-1185">Reference proteome</keyword>
<dbReference type="EMBL" id="CP086717">
    <property type="protein sequence ID" value="WOO82779.1"/>
    <property type="molecule type" value="Genomic_DNA"/>
</dbReference>
<evidence type="ECO:0000313" key="2">
    <source>
        <dbReference type="EMBL" id="WOO82779.1"/>
    </source>
</evidence>
<dbReference type="PANTHER" id="PTHR15020">
    <property type="entry name" value="FLAVIN REDUCTASE-RELATED"/>
    <property type="match status" value="1"/>
</dbReference>
<feature type="domain" description="NAD(P)-binding" evidence="1">
    <location>
        <begin position="8"/>
        <end position="206"/>
    </location>
</feature>
<feature type="domain" description="NAD(P)-binding" evidence="1">
    <location>
        <begin position="250"/>
        <end position="445"/>
    </location>
</feature>
<sequence>MPKLLIFGGGGVIARKLATLAVPKYTVVSVIRNDGHAAVLTALGATPLILSLEHASVAEIADVLTAEKPDVVVFSAGASGGADRTRAVDYEGAVKVYDALEASGVRRFLLVSAWDARDRSKPAPAYYTEEGLIASDRAWNFLPDYYPAKRDAEIALHKYKNIDYTVLRPVLFTDAPVTGATLGQAQGGKVSKDLVAEALFALVQRPDTAGLTLDLADGTESLASEVDRVVEQRIDNNSSTIPMPKLLIIGGGGAIARRLAKLATPTHTVVSVIRNDGHAADLAALGAKPLILSIEDASSSDIAHVFTAEKPDVVVFAAGAANAARTRAVDYEGAVKVYDALEESGIRRFLLVSAWDARNRDKPPPKHYTAQSLASSDRVWTALKDYYIAKRDAEVELHKRKNIDYTVLRPVRLTDEPAGGATLGLSTGGAVSRELVAQVLLALAGRPDTAGLTLDLADGPDSVEWAVARAAEEKIDVWED</sequence>
<dbReference type="RefSeq" id="XP_062628811.1">
    <property type="nucleotide sequence ID" value="XM_062772827.1"/>
</dbReference>
<protein>
    <submittedName>
        <fullName evidence="2">UPF0659 protein</fullName>
    </submittedName>
</protein>